<feature type="domain" description="EF-hand" evidence="17">
    <location>
        <begin position="242"/>
        <end position="264"/>
    </location>
</feature>
<dbReference type="Proteomes" id="UP000594262">
    <property type="component" value="Unplaced"/>
</dbReference>
<dbReference type="CDD" id="cd16226">
    <property type="entry name" value="EFh_CREC_Calumenin_like"/>
    <property type="match status" value="1"/>
</dbReference>
<feature type="domain" description="EF-hand" evidence="17">
    <location>
        <begin position="66"/>
        <end position="101"/>
    </location>
</feature>
<feature type="region of interest" description="Disordered" evidence="15">
    <location>
        <begin position="219"/>
        <end position="246"/>
    </location>
</feature>
<dbReference type="PANTHER" id="PTHR10827">
    <property type="entry name" value="RETICULOCALBIN"/>
    <property type="match status" value="1"/>
</dbReference>
<evidence type="ECO:0000256" key="7">
    <source>
        <dbReference type="ARBA" id="ARBA00022837"/>
    </source>
</evidence>
<keyword evidence="8" id="KW-0325">Glycoprotein</keyword>
<dbReference type="InterPro" id="IPR018247">
    <property type="entry name" value="EF_Hand_1_Ca_BS"/>
</dbReference>
<dbReference type="SMART" id="SM00054">
    <property type="entry name" value="EFh"/>
    <property type="match status" value="5"/>
</dbReference>
<keyword evidence="5" id="KW-0677">Repeat</keyword>
<feature type="domain" description="EF-hand" evidence="17">
    <location>
        <begin position="150"/>
        <end position="185"/>
    </location>
</feature>
<keyword evidence="19" id="KW-1185">Reference proteome</keyword>
<evidence type="ECO:0000256" key="6">
    <source>
        <dbReference type="ARBA" id="ARBA00022824"/>
    </source>
</evidence>
<evidence type="ECO:0000256" key="16">
    <source>
        <dbReference type="SAM" id="SignalP"/>
    </source>
</evidence>
<evidence type="ECO:0000256" key="11">
    <source>
        <dbReference type="ARBA" id="ARBA00023262"/>
    </source>
</evidence>
<dbReference type="PROSITE" id="PS50222">
    <property type="entry name" value="EF_HAND_2"/>
    <property type="match status" value="6"/>
</dbReference>
<keyword evidence="9" id="KW-0143">Chaperone</keyword>
<feature type="signal peptide" evidence="16">
    <location>
        <begin position="1"/>
        <end position="16"/>
    </location>
</feature>
<evidence type="ECO:0000313" key="19">
    <source>
        <dbReference type="Proteomes" id="UP000594262"/>
    </source>
</evidence>
<dbReference type="GeneID" id="136813750"/>
<accession>A0A7M6DNA6</accession>
<evidence type="ECO:0000256" key="5">
    <source>
        <dbReference type="ARBA" id="ARBA00022737"/>
    </source>
</evidence>
<evidence type="ECO:0000256" key="10">
    <source>
        <dbReference type="ARBA" id="ARBA00023223"/>
    </source>
</evidence>
<comment type="subunit">
    <text evidence="13">Interacts with PCSK6 (immature form including the propeptide); probably involved in the maturation and the secretion of PCSK6.</text>
</comment>
<dbReference type="GO" id="GO:0005509">
    <property type="term" value="F:calcium ion binding"/>
    <property type="evidence" value="ECO:0007669"/>
    <property type="project" value="InterPro"/>
</dbReference>
<dbReference type="Gene3D" id="1.10.238.10">
    <property type="entry name" value="EF-hand"/>
    <property type="match status" value="3"/>
</dbReference>
<protein>
    <recommendedName>
        <fullName evidence="14">Reticulocalbin-3</fullName>
    </recommendedName>
</protein>
<dbReference type="GO" id="GO:0008218">
    <property type="term" value="P:bioluminescence"/>
    <property type="evidence" value="ECO:0007669"/>
    <property type="project" value="UniProtKB-KW"/>
</dbReference>
<dbReference type="FunFam" id="1.10.238.10:FF:000104">
    <property type="entry name" value="calumenin isoform X1"/>
    <property type="match status" value="1"/>
</dbReference>
<evidence type="ECO:0000256" key="12">
    <source>
        <dbReference type="ARBA" id="ARBA00056975"/>
    </source>
</evidence>
<dbReference type="PANTHER" id="PTHR10827:SF52">
    <property type="entry name" value="IP16409P"/>
    <property type="match status" value="1"/>
</dbReference>
<dbReference type="GO" id="GO:0005788">
    <property type="term" value="C:endoplasmic reticulum lumen"/>
    <property type="evidence" value="ECO:0007669"/>
    <property type="project" value="UniProtKB-SubCell"/>
</dbReference>
<comment type="similarity">
    <text evidence="2">Belongs to the aequorin family.</text>
</comment>
<keyword evidence="11" id="KW-0599">Photoprotein</keyword>
<sequence>MKGFGLVLLMVAGCFCGPPKERVLKEPEILTDEKHFEGEEHNPEYDHEAFLGKEEAREFEELSPEESKERLGKLFDKVDKDHDGSVTEEELKEWIHYTQNRYILKDVEKQMTQTDLNKDGLIDWKEYKQATYGFMEEDTAPNEDKEQFANMLSRDERRFKKADSDSDGKMTVQEFSAFLHPENHNEMKMLVVEETLEDIDKDKDGFISLEEYIGDLYPESERSGEEPEWVTNEKKQFNEFRDKNHDGKMDKDEIRDWILPEDYDHVSSEAKHLLMESDVDKDMKITKQEMVDKYDLFVGSQATDFGEALKVPHDEF</sequence>
<evidence type="ECO:0000256" key="13">
    <source>
        <dbReference type="ARBA" id="ARBA00063143"/>
    </source>
</evidence>
<comment type="function">
    <text evidence="12">Probable molecular chaperone assisting protein biosynthesis and transport in the endoplasmic reticulum. Required for the proper biosynthesis and transport of pulmonary surfactant-associated protein A/SP-A, pulmonary surfactant-associated protein D/SP-D and the lipid transporter ABCA3. By regulating both the proper expression and the degradation through the endoplasmic reticulum-associated protein degradation pathway of these proteins plays a crucial role in pulmonary surfactant homeostasis. Has an anti-fibrotic activity by negatively regulating the secretion of type I and type III collagens. This calcium-binding protein also transiently associates with immature PCSK6 and regulates its secretion.</text>
</comment>
<dbReference type="InterPro" id="IPR011992">
    <property type="entry name" value="EF-hand-dom_pair"/>
</dbReference>
<dbReference type="EnsemblMetazoa" id="CLYHEMT017577.1">
    <property type="protein sequence ID" value="CLYHEMP017577.1"/>
    <property type="gene ID" value="CLYHEMG017577"/>
</dbReference>
<evidence type="ECO:0000256" key="2">
    <source>
        <dbReference type="ARBA" id="ARBA00007828"/>
    </source>
</evidence>
<keyword evidence="10" id="KW-0455">Luminescence</keyword>
<dbReference type="OrthoDB" id="293868at2759"/>
<feature type="domain" description="EF-hand" evidence="17">
    <location>
        <begin position="265"/>
        <end position="300"/>
    </location>
</feature>
<evidence type="ECO:0000256" key="8">
    <source>
        <dbReference type="ARBA" id="ARBA00023180"/>
    </source>
</evidence>
<keyword evidence="4 16" id="KW-0732">Signal</keyword>
<dbReference type="GO" id="GO:0015031">
    <property type="term" value="P:protein transport"/>
    <property type="evidence" value="ECO:0007669"/>
    <property type="project" value="UniProtKB-ARBA"/>
</dbReference>
<dbReference type="RefSeq" id="XP_066926347.1">
    <property type="nucleotide sequence ID" value="XM_067070246.1"/>
</dbReference>
<organism evidence="18 19">
    <name type="scientific">Clytia hemisphaerica</name>
    <dbReference type="NCBI Taxonomy" id="252671"/>
    <lineage>
        <taxon>Eukaryota</taxon>
        <taxon>Metazoa</taxon>
        <taxon>Cnidaria</taxon>
        <taxon>Hydrozoa</taxon>
        <taxon>Hydroidolina</taxon>
        <taxon>Leptothecata</taxon>
        <taxon>Obeliida</taxon>
        <taxon>Clytiidae</taxon>
        <taxon>Clytia</taxon>
    </lineage>
</organism>
<evidence type="ECO:0000313" key="18">
    <source>
        <dbReference type="EnsemblMetazoa" id="CLYHEMP017577.1"/>
    </source>
</evidence>
<name>A0A7M6DNA6_9CNID</name>
<feature type="chain" id="PRO_5029878554" description="Reticulocalbin-3" evidence="16">
    <location>
        <begin position="17"/>
        <end position="316"/>
    </location>
</feature>
<evidence type="ECO:0000256" key="14">
    <source>
        <dbReference type="ARBA" id="ARBA00072696"/>
    </source>
</evidence>
<dbReference type="FunFam" id="1.10.238.10:FF:000090">
    <property type="entry name" value="calumenin isoform X2"/>
    <property type="match status" value="1"/>
</dbReference>
<keyword evidence="7" id="KW-0106">Calcium</keyword>
<dbReference type="InterPro" id="IPR002048">
    <property type="entry name" value="EF_hand_dom"/>
</dbReference>
<evidence type="ECO:0000256" key="3">
    <source>
        <dbReference type="ARBA" id="ARBA00022723"/>
    </source>
</evidence>
<evidence type="ECO:0000256" key="4">
    <source>
        <dbReference type="ARBA" id="ARBA00022729"/>
    </source>
</evidence>
<feature type="domain" description="EF-hand" evidence="17">
    <location>
        <begin position="102"/>
        <end position="137"/>
    </location>
</feature>
<dbReference type="AlphaFoldDB" id="A0A7M6DNA6"/>
<feature type="domain" description="EF-hand" evidence="17">
    <location>
        <begin position="187"/>
        <end position="222"/>
    </location>
</feature>
<evidence type="ECO:0000256" key="9">
    <source>
        <dbReference type="ARBA" id="ARBA00023186"/>
    </source>
</evidence>
<evidence type="ECO:0000259" key="17">
    <source>
        <dbReference type="PROSITE" id="PS50222"/>
    </source>
</evidence>
<dbReference type="PROSITE" id="PS00018">
    <property type="entry name" value="EF_HAND_1"/>
    <property type="match status" value="5"/>
</dbReference>
<dbReference type="SUPFAM" id="SSF47473">
    <property type="entry name" value="EF-hand"/>
    <property type="match status" value="2"/>
</dbReference>
<reference evidence="18" key="1">
    <citation type="submission" date="2021-01" db="UniProtKB">
        <authorList>
            <consortium name="EnsemblMetazoa"/>
        </authorList>
    </citation>
    <scope>IDENTIFICATION</scope>
</reference>
<keyword evidence="6" id="KW-0256">Endoplasmic reticulum</keyword>
<proteinExistence type="inferred from homology"/>
<keyword evidence="3" id="KW-0479">Metal-binding</keyword>
<evidence type="ECO:0000256" key="15">
    <source>
        <dbReference type="SAM" id="MobiDB-lite"/>
    </source>
</evidence>
<dbReference type="Pfam" id="PF13499">
    <property type="entry name" value="EF-hand_7"/>
    <property type="match status" value="2"/>
</dbReference>
<comment type="subcellular location">
    <subcellularLocation>
        <location evidence="1">Endoplasmic reticulum lumen</location>
    </subcellularLocation>
</comment>
<evidence type="ECO:0000256" key="1">
    <source>
        <dbReference type="ARBA" id="ARBA00004319"/>
    </source>
</evidence>